<evidence type="ECO:0000313" key="1">
    <source>
        <dbReference type="EMBL" id="PIC18551.1"/>
    </source>
</evidence>
<comment type="caution">
    <text evidence="1">The sequence shown here is derived from an EMBL/GenBank/DDBJ whole genome shotgun (WGS) entry which is preliminary data.</text>
</comment>
<accession>A0A2G5SUL4</accession>
<dbReference type="AlphaFoldDB" id="A0A2G5SUL4"/>
<reference evidence="2" key="1">
    <citation type="submission" date="2017-10" db="EMBL/GenBank/DDBJ databases">
        <title>Rapid genome shrinkage in a self-fertile nematode reveals novel sperm competition proteins.</title>
        <authorList>
            <person name="Yin D."/>
            <person name="Schwarz E.M."/>
            <person name="Thomas C.G."/>
            <person name="Felde R.L."/>
            <person name="Korf I.F."/>
            <person name="Cutter A.D."/>
            <person name="Schartner C.M."/>
            <person name="Ralston E.J."/>
            <person name="Meyer B.J."/>
            <person name="Haag E.S."/>
        </authorList>
    </citation>
    <scope>NUCLEOTIDE SEQUENCE [LARGE SCALE GENOMIC DNA]</scope>
    <source>
        <strain evidence="2">JU1422</strain>
    </source>
</reference>
<name>A0A2G5SUL4_9PELO</name>
<gene>
    <name evidence="1" type="primary">Cnig_chr_X.g24401</name>
    <name evidence="1" type="ORF">B9Z55_024401</name>
</gene>
<organism evidence="1 2">
    <name type="scientific">Caenorhabditis nigoni</name>
    <dbReference type="NCBI Taxonomy" id="1611254"/>
    <lineage>
        <taxon>Eukaryota</taxon>
        <taxon>Metazoa</taxon>
        <taxon>Ecdysozoa</taxon>
        <taxon>Nematoda</taxon>
        <taxon>Chromadorea</taxon>
        <taxon>Rhabditida</taxon>
        <taxon>Rhabditina</taxon>
        <taxon>Rhabditomorpha</taxon>
        <taxon>Rhabditoidea</taxon>
        <taxon>Rhabditidae</taxon>
        <taxon>Peloderinae</taxon>
        <taxon>Caenorhabditis</taxon>
    </lineage>
</organism>
<keyword evidence="2" id="KW-1185">Reference proteome</keyword>
<protein>
    <submittedName>
        <fullName evidence="1">Uncharacterized protein</fullName>
    </submittedName>
</protein>
<sequence>MSSGSTSSHDTSLFREDVDRFLMNTVNNYPYYNHSENGDGEPGFSPYIESAWLDGFMSCLDYIPRMTTQEKVENWLETSSIHRFVQNNEPST</sequence>
<dbReference type="EMBL" id="PDUG01000006">
    <property type="protein sequence ID" value="PIC18551.1"/>
    <property type="molecule type" value="Genomic_DNA"/>
</dbReference>
<evidence type="ECO:0000313" key="2">
    <source>
        <dbReference type="Proteomes" id="UP000230233"/>
    </source>
</evidence>
<dbReference type="Proteomes" id="UP000230233">
    <property type="component" value="Chromosome X"/>
</dbReference>
<proteinExistence type="predicted"/>